<evidence type="ECO:0000313" key="3">
    <source>
        <dbReference type="Proteomes" id="UP000386575"/>
    </source>
</evidence>
<dbReference type="InterPro" id="IPR015124">
    <property type="entry name" value="Stf0"/>
</dbReference>
<dbReference type="RefSeq" id="WP_151041711.1">
    <property type="nucleotide sequence ID" value="NZ_VZUL01000002.1"/>
</dbReference>
<dbReference type="InterPro" id="IPR024628">
    <property type="entry name" value="Sulfotransferase_Stf0_dom"/>
</dbReference>
<proteinExistence type="predicted"/>
<dbReference type="Gene3D" id="3.40.50.300">
    <property type="entry name" value="P-loop containing nucleotide triphosphate hydrolases"/>
    <property type="match status" value="1"/>
</dbReference>
<dbReference type="GO" id="GO:0016740">
    <property type="term" value="F:transferase activity"/>
    <property type="evidence" value="ECO:0007669"/>
    <property type="project" value="InterPro"/>
</dbReference>
<dbReference type="InterPro" id="IPR027417">
    <property type="entry name" value="P-loop_NTPase"/>
</dbReference>
<sequence>MRGYLLLTEARSGSNWLGSMAISAGTLGRQSEWLDKLNSGADMRTMDLDEFMAAVVTKASTPNNRFAFSIFPRYLFEFRETYGKDFIDECRARYPTALVSLRRRDVLRQAVSFARARQTKQYAATLPARRDARYDFDLIAQCYFYICESNAFWDSYLGLRELEVDRYLYEDLLDDASGFILNLATRLDVDRPTNFGARTSVQRDALTEEWLERFQQDLKARSPLFAYDRRLPIKRSGRNLINLARRRLVGHHPFKY</sequence>
<comment type="caution">
    <text evidence="2">The sequence shown here is derived from an EMBL/GenBank/DDBJ whole genome shotgun (WGS) entry which is preliminary data.</text>
</comment>
<evidence type="ECO:0000259" key="1">
    <source>
        <dbReference type="Pfam" id="PF09037"/>
    </source>
</evidence>
<organism evidence="2 3">
    <name type="scientific">Neorhizobium galegae</name>
    <name type="common">Rhizobium galegae</name>
    <dbReference type="NCBI Taxonomy" id="399"/>
    <lineage>
        <taxon>Bacteria</taxon>
        <taxon>Pseudomonadati</taxon>
        <taxon>Pseudomonadota</taxon>
        <taxon>Alphaproteobacteria</taxon>
        <taxon>Hyphomicrobiales</taxon>
        <taxon>Rhizobiaceae</taxon>
        <taxon>Rhizobium/Agrobacterium group</taxon>
        <taxon>Neorhizobium</taxon>
    </lineage>
</organism>
<dbReference type="EMBL" id="VZUL01000002">
    <property type="protein sequence ID" value="KAB1086199.1"/>
    <property type="molecule type" value="Genomic_DNA"/>
</dbReference>
<dbReference type="SUPFAM" id="SSF52540">
    <property type="entry name" value="P-loop containing nucleoside triphosphate hydrolases"/>
    <property type="match status" value="1"/>
</dbReference>
<dbReference type="PIRSF" id="PIRSF021497">
    <property type="entry name" value="Sulphotransferase_Stf0"/>
    <property type="match status" value="1"/>
</dbReference>
<gene>
    <name evidence="2" type="ORF">F4V91_06970</name>
</gene>
<name>A0A6A1TP15_NEOGA</name>
<protein>
    <submittedName>
        <fullName evidence="2">LpsS</fullName>
    </submittedName>
</protein>
<dbReference type="AlphaFoldDB" id="A0A6A1TP15"/>
<accession>A0A6A1TP15</accession>
<dbReference type="Pfam" id="PF09037">
    <property type="entry name" value="Sulphotransf"/>
    <property type="match status" value="1"/>
</dbReference>
<feature type="domain" description="Sulphotransferase Stf0" evidence="1">
    <location>
        <begin position="96"/>
        <end position="217"/>
    </location>
</feature>
<evidence type="ECO:0000313" key="2">
    <source>
        <dbReference type="EMBL" id="KAB1086199.1"/>
    </source>
</evidence>
<dbReference type="Proteomes" id="UP000386575">
    <property type="component" value="Unassembled WGS sequence"/>
</dbReference>
<reference evidence="2 3" key="1">
    <citation type="submission" date="2019-09" db="EMBL/GenBank/DDBJ databases">
        <title>Genome sequencing of Ng87 strain.</title>
        <authorList>
            <person name="Karasev E.S."/>
            <person name="Andronov E."/>
        </authorList>
    </citation>
    <scope>NUCLEOTIDE SEQUENCE [LARGE SCALE GENOMIC DNA]</scope>
    <source>
        <strain evidence="2 3">Ng87</strain>
    </source>
</reference>